<dbReference type="CDD" id="cd01285">
    <property type="entry name" value="nucleoside_deaminase"/>
    <property type="match status" value="1"/>
</dbReference>
<evidence type="ECO:0000313" key="6">
    <source>
        <dbReference type="Proteomes" id="UP000199675"/>
    </source>
</evidence>
<proteinExistence type="predicted"/>
<evidence type="ECO:0000256" key="2">
    <source>
        <dbReference type="ARBA" id="ARBA00022833"/>
    </source>
</evidence>
<dbReference type="SUPFAM" id="SSF53927">
    <property type="entry name" value="Cytidine deaminase-like"/>
    <property type="match status" value="1"/>
</dbReference>
<dbReference type="InterPro" id="IPR002125">
    <property type="entry name" value="CMP_dCMP_dom"/>
</dbReference>
<evidence type="ECO:0000313" key="5">
    <source>
        <dbReference type="EMBL" id="SDX48885.1"/>
    </source>
</evidence>
<keyword evidence="6" id="KW-1185">Reference proteome</keyword>
<dbReference type="EMBL" id="FNNE01000005">
    <property type="protein sequence ID" value="SDX01187.1"/>
    <property type="molecule type" value="Genomic_DNA"/>
</dbReference>
<evidence type="ECO:0000256" key="1">
    <source>
        <dbReference type="ARBA" id="ARBA00022723"/>
    </source>
</evidence>
<dbReference type="EMBL" id="FNNE01000010">
    <property type="protein sequence ID" value="SDX48885.1"/>
    <property type="molecule type" value="Genomic_DNA"/>
</dbReference>
<feature type="domain" description="CMP/dCMP-type deaminase" evidence="3">
    <location>
        <begin position="27"/>
        <end position="165"/>
    </location>
</feature>
<dbReference type="Pfam" id="PF00383">
    <property type="entry name" value="dCMP_cyt_deam_1"/>
    <property type="match status" value="1"/>
</dbReference>
<dbReference type="RefSeq" id="WP_091813165.1">
    <property type="nucleotide sequence ID" value="NZ_FNNE01000005.1"/>
</dbReference>
<dbReference type="STRING" id="488533.SAMN04487960_105290"/>
<dbReference type="InterPro" id="IPR016192">
    <property type="entry name" value="APOBEC/CMP_deaminase_Zn-bd"/>
</dbReference>
<dbReference type="PROSITE" id="PS00903">
    <property type="entry name" value="CYT_DCMP_DEAMINASES_1"/>
    <property type="match status" value="1"/>
</dbReference>
<keyword evidence="2" id="KW-0862">Zinc</keyword>
<dbReference type="PROSITE" id="PS51747">
    <property type="entry name" value="CYT_DCMP_DEAMINASES_2"/>
    <property type="match status" value="1"/>
</dbReference>
<name>A0A1H3C484_9GAMM</name>
<evidence type="ECO:0000259" key="3">
    <source>
        <dbReference type="PROSITE" id="PS51747"/>
    </source>
</evidence>
<dbReference type="AlphaFoldDB" id="A0A1H3C484"/>
<protein>
    <submittedName>
        <fullName evidence="5">tRNA(Arg) A34 adenosine deaminase TadA</fullName>
    </submittedName>
</protein>
<dbReference type="InterPro" id="IPR016193">
    <property type="entry name" value="Cytidine_deaminase-like"/>
</dbReference>
<dbReference type="GO" id="GO:0008270">
    <property type="term" value="F:zinc ion binding"/>
    <property type="evidence" value="ECO:0007669"/>
    <property type="project" value="InterPro"/>
</dbReference>
<organism evidence="5 6">
    <name type="scientific">Marinobacter mobilis</name>
    <dbReference type="NCBI Taxonomy" id="488533"/>
    <lineage>
        <taxon>Bacteria</taxon>
        <taxon>Pseudomonadati</taxon>
        <taxon>Pseudomonadota</taxon>
        <taxon>Gammaproteobacteria</taxon>
        <taxon>Pseudomonadales</taxon>
        <taxon>Marinobacteraceae</taxon>
        <taxon>Marinobacter</taxon>
    </lineage>
</organism>
<sequence length="205" mass="21392">MHKSHGDLTISLPPWLADYQKGYANSVSVHDQMTFVIGASRRNVIEQTGGPFAAGVFEVATGRLVALGVNLVEQQSLSVLHGEILALMLAQRALSSYDLNAAQGAPYGLVTSAEPCAMCLAAIPWSGVSRVVAGATDADVRAIGFDEGQKPADWRAVLERAGIQAVAEVCRQEAASVLQAYQASGGVIYNGGHSHKSANGVCGSK</sequence>
<gene>
    <name evidence="4" type="ORF">SAMN04487960_105290</name>
    <name evidence="5" type="ORF">SAMN04487960_11020</name>
</gene>
<dbReference type="GO" id="GO:0016787">
    <property type="term" value="F:hydrolase activity"/>
    <property type="evidence" value="ECO:0007669"/>
    <property type="project" value="InterPro"/>
</dbReference>
<accession>A0A1H3C484</accession>
<dbReference type="OrthoDB" id="9802676at2"/>
<keyword evidence="1" id="KW-0479">Metal-binding</keyword>
<reference evidence="5 6" key="1">
    <citation type="submission" date="2016-10" db="EMBL/GenBank/DDBJ databases">
        <authorList>
            <person name="de Groot N.N."/>
        </authorList>
    </citation>
    <scope>NUCLEOTIDE SEQUENCE [LARGE SCALE GENOMIC DNA]</scope>
    <source>
        <strain evidence="5 6">CGMCC 1.7059</strain>
    </source>
</reference>
<evidence type="ECO:0000313" key="4">
    <source>
        <dbReference type="EMBL" id="SDX01187.1"/>
    </source>
</evidence>
<dbReference type="Proteomes" id="UP000199675">
    <property type="component" value="Unassembled WGS sequence"/>
</dbReference>
<dbReference type="Gene3D" id="3.40.140.10">
    <property type="entry name" value="Cytidine Deaminase, domain 2"/>
    <property type="match status" value="1"/>
</dbReference>